<dbReference type="SUPFAM" id="SSF53335">
    <property type="entry name" value="S-adenosyl-L-methionine-dependent methyltransferases"/>
    <property type="match status" value="1"/>
</dbReference>
<keyword evidence="4" id="KW-0808">Transferase</keyword>
<evidence type="ECO:0000256" key="1">
    <source>
        <dbReference type="ARBA" id="ARBA00004953"/>
    </source>
</evidence>
<gene>
    <name evidence="8" type="primary">cbiE</name>
    <name evidence="8" type="ORF">ACFPET_23080</name>
</gene>
<dbReference type="SUPFAM" id="SSF53790">
    <property type="entry name" value="Tetrapyrrole methylase"/>
    <property type="match status" value="1"/>
</dbReference>
<evidence type="ECO:0000256" key="3">
    <source>
        <dbReference type="ARBA" id="ARBA00022603"/>
    </source>
</evidence>
<evidence type="ECO:0000256" key="5">
    <source>
        <dbReference type="ARBA" id="ARBA00022691"/>
    </source>
</evidence>
<dbReference type="NCBIfam" id="TIGR02469">
    <property type="entry name" value="CbiT"/>
    <property type="match status" value="1"/>
</dbReference>
<dbReference type="EMBL" id="JBHSDK010000061">
    <property type="protein sequence ID" value="MFC4338081.1"/>
    <property type="molecule type" value="Genomic_DNA"/>
</dbReference>
<dbReference type="Gene3D" id="3.40.1010.10">
    <property type="entry name" value="Cobalt-precorrin-4 Transmethylase, Domain 1"/>
    <property type="match status" value="1"/>
</dbReference>
<dbReference type="InterPro" id="IPR014776">
    <property type="entry name" value="4pyrrole_Mease_sub2"/>
</dbReference>
<dbReference type="Proteomes" id="UP001595823">
    <property type="component" value="Unassembled WGS sequence"/>
</dbReference>
<organism evidence="8 9">
    <name type="scientific">Salininema proteolyticum</name>
    <dbReference type="NCBI Taxonomy" id="1607685"/>
    <lineage>
        <taxon>Bacteria</taxon>
        <taxon>Bacillati</taxon>
        <taxon>Actinomycetota</taxon>
        <taxon>Actinomycetes</taxon>
        <taxon>Glycomycetales</taxon>
        <taxon>Glycomycetaceae</taxon>
        <taxon>Salininema</taxon>
    </lineage>
</organism>
<dbReference type="PANTHER" id="PTHR43182:SF1">
    <property type="entry name" value="COBALT-PRECORRIN-7 C(5)-METHYLTRANSFERASE"/>
    <property type="match status" value="1"/>
</dbReference>
<accession>A0ABV8U685</accession>
<evidence type="ECO:0000259" key="7">
    <source>
        <dbReference type="Pfam" id="PF13649"/>
    </source>
</evidence>
<dbReference type="PIRSF" id="PIRSF036428">
    <property type="entry name" value="CobL"/>
    <property type="match status" value="1"/>
</dbReference>
<keyword evidence="2" id="KW-0169">Cobalamin biosynthesis</keyword>
<feature type="domain" description="Tetrapyrrole methylase" evidence="6">
    <location>
        <begin position="53"/>
        <end position="181"/>
    </location>
</feature>
<dbReference type="CDD" id="cd11644">
    <property type="entry name" value="Precorrin-6Y-MT"/>
    <property type="match status" value="1"/>
</dbReference>
<dbReference type="InterPro" id="IPR014777">
    <property type="entry name" value="4pyrrole_Mease_sub1"/>
</dbReference>
<dbReference type="InterPro" id="IPR000878">
    <property type="entry name" value="4pyrrol_Mease"/>
</dbReference>
<keyword evidence="9" id="KW-1185">Reference proteome</keyword>
<evidence type="ECO:0000256" key="2">
    <source>
        <dbReference type="ARBA" id="ARBA00022573"/>
    </source>
</evidence>
<dbReference type="RefSeq" id="WP_380625755.1">
    <property type="nucleotide sequence ID" value="NZ_JBHSDK010000061.1"/>
</dbReference>
<protein>
    <submittedName>
        <fullName evidence="8">Precorrin-6y C5,15-methyltransferase (Decarboxylating) subunit CbiE</fullName>
    </submittedName>
</protein>
<dbReference type="InterPro" id="IPR029063">
    <property type="entry name" value="SAM-dependent_MTases_sf"/>
</dbReference>
<evidence type="ECO:0000313" key="8">
    <source>
        <dbReference type="EMBL" id="MFC4338081.1"/>
    </source>
</evidence>
<dbReference type="Gene3D" id="3.30.950.10">
    <property type="entry name" value="Methyltransferase, Cobalt-precorrin-4 Transmethylase, Domain 2"/>
    <property type="match status" value="1"/>
</dbReference>
<dbReference type="InterPro" id="IPR050714">
    <property type="entry name" value="Cobalamin_biosynth_MTase"/>
</dbReference>
<dbReference type="Pfam" id="PF00590">
    <property type="entry name" value="TP_methylase"/>
    <property type="match status" value="1"/>
</dbReference>
<dbReference type="InterPro" id="IPR035996">
    <property type="entry name" value="4pyrrol_Methylase_sf"/>
</dbReference>
<evidence type="ECO:0000313" key="9">
    <source>
        <dbReference type="Proteomes" id="UP001595823"/>
    </source>
</evidence>
<dbReference type="PANTHER" id="PTHR43182">
    <property type="entry name" value="COBALT-PRECORRIN-6B C(15)-METHYLTRANSFERASE (DECARBOXYLATING)"/>
    <property type="match status" value="1"/>
</dbReference>
<dbReference type="InterPro" id="IPR006365">
    <property type="entry name" value="Cbl_synth_CobL"/>
</dbReference>
<dbReference type="NCBIfam" id="TIGR02467">
    <property type="entry name" value="CbiE"/>
    <property type="match status" value="1"/>
</dbReference>
<keyword evidence="5" id="KW-0949">S-adenosyl-L-methionine</keyword>
<sequence>MIERLTVIGVGYDGVPAAPVPGDASVIVAGKRHLERFAPEGVATLAITTSMDAVCDEIEESDGHAVVLASGDPGWFGVVRSLGERFGPHLLDVRPAVSSIAAAFAALGLSWEDAVVVSAHGRSPRPALAALLRNPKTAVLTSPEHGPDHFVRELVAAGADEGTIAVVERLGHPDERIVEKELLSATGPYADPNVLVFLRQDESRKSTLAHTAASRPWGRPVTDFVHRDGQITKPSVRALALAHLAPGPGRLLWDIGCGSGSVAVEAAHLGAGVIAFDRDPEQVDRTRANAAEHGVHLGLKTGHALEVLPGLPTADAAFVGGGGLDLHSIIAHLAEREVERIVVALATVERVAEAHQQVSDLGWDADTVQLSVNRLAPLAGGHRLAPENPVFLITGERTP</sequence>
<comment type="caution">
    <text evidence="8">The sequence shown here is derived from an EMBL/GenBank/DDBJ whole genome shotgun (WGS) entry which is preliminary data.</text>
</comment>
<dbReference type="InterPro" id="IPR041698">
    <property type="entry name" value="Methyltransf_25"/>
</dbReference>
<dbReference type="InterPro" id="IPR012818">
    <property type="entry name" value="CbiE"/>
</dbReference>
<reference evidence="9" key="1">
    <citation type="journal article" date="2019" name="Int. J. Syst. Evol. Microbiol.">
        <title>The Global Catalogue of Microorganisms (GCM) 10K type strain sequencing project: providing services to taxonomists for standard genome sequencing and annotation.</title>
        <authorList>
            <consortium name="The Broad Institute Genomics Platform"/>
            <consortium name="The Broad Institute Genome Sequencing Center for Infectious Disease"/>
            <person name="Wu L."/>
            <person name="Ma J."/>
        </authorList>
    </citation>
    <scope>NUCLEOTIDE SEQUENCE [LARGE SCALE GENOMIC DNA]</scope>
    <source>
        <strain evidence="9">IBRC-M 10908</strain>
    </source>
</reference>
<name>A0ABV8U685_9ACTN</name>
<dbReference type="Gene3D" id="3.40.50.150">
    <property type="entry name" value="Vaccinia Virus protein VP39"/>
    <property type="match status" value="1"/>
</dbReference>
<comment type="pathway">
    <text evidence="1">Cofactor biosynthesis; adenosylcobalamin biosynthesis.</text>
</comment>
<dbReference type="InterPro" id="IPR014008">
    <property type="entry name" value="Cbl_synth_MTase_CbiT"/>
</dbReference>
<dbReference type="Pfam" id="PF13649">
    <property type="entry name" value="Methyltransf_25"/>
    <property type="match status" value="1"/>
</dbReference>
<keyword evidence="3" id="KW-0489">Methyltransferase</keyword>
<evidence type="ECO:0000256" key="4">
    <source>
        <dbReference type="ARBA" id="ARBA00022679"/>
    </source>
</evidence>
<proteinExistence type="predicted"/>
<feature type="domain" description="Methyltransferase" evidence="7">
    <location>
        <begin position="254"/>
        <end position="319"/>
    </location>
</feature>
<evidence type="ECO:0000259" key="6">
    <source>
        <dbReference type="Pfam" id="PF00590"/>
    </source>
</evidence>